<feature type="region of interest" description="Disordered" evidence="1">
    <location>
        <begin position="106"/>
        <end position="126"/>
    </location>
</feature>
<feature type="compositionally biased region" description="Low complexity" evidence="1">
    <location>
        <begin position="336"/>
        <end position="387"/>
    </location>
</feature>
<feature type="compositionally biased region" description="Acidic residues" evidence="1">
    <location>
        <begin position="68"/>
        <end position="78"/>
    </location>
</feature>
<dbReference type="InterPro" id="IPR045882">
    <property type="entry name" value="GPT1/2"/>
</dbReference>
<reference evidence="2" key="2">
    <citation type="journal article" date="2023" name="Plants (Basel)">
        <title>Annotation of the Turnera subulata (Passifloraceae) Draft Genome Reveals the S-Locus Evolved after the Divergence of Turneroideae from Passifloroideae in a Stepwise Manner.</title>
        <authorList>
            <person name="Henning P.M."/>
            <person name="Roalson E.H."/>
            <person name="Mir W."/>
            <person name="McCubbin A.G."/>
            <person name="Shore J.S."/>
        </authorList>
    </citation>
    <scope>NUCLEOTIDE SEQUENCE</scope>
    <source>
        <strain evidence="2">F60SS</strain>
    </source>
</reference>
<dbReference type="EMBL" id="JAKUCV010002790">
    <property type="protein sequence ID" value="KAJ4841382.1"/>
    <property type="molecule type" value="Genomic_DNA"/>
</dbReference>
<comment type="caution">
    <text evidence="2">The sequence shown here is derived from an EMBL/GenBank/DDBJ whole genome shotgun (WGS) entry which is preliminary data.</text>
</comment>
<dbReference type="Proteomes" id="UP001141552">
    <property type="component" value="Unassembled WGS sequence"/>
</dbReference>
<gene>
    <name evidence="2" type="ORF">Tsubulata_011549</name>
</gene>
<evidence type="ECO:0000256" key="1">
    <source>
        <dbReference type="SAM" id="MobiDB-lite"/>
    </source>
</evidence>
<dbReference type="PANTHER" id="PTHR33737:SF2">
    <property type="entry name" value="OS12G0102700 PROTEIN"/>
    <property type="match status" value="1"/>
</dbReference>
<feature type="compositionally biased region" description="Polar residues" evidence="1">
    <location>
        <begin position="504"/>
        <end position="520"/>
    </location>
</feature>
<dbReference type="GO" id="GO:0008017">
    <property type="term" value="F:microtubule binding"/>
    <property type="evidence" value="ECO:0007669"/>
    <property type="project" value="InterPro"/>
</dbReference>
<evidence type="ECO:0000313" key="3">
    <source>
        <dbReference type="Proteomes" id="UP001141552"/>
    </source>
</evidence>
<evidence type="ECO:0000313" key="2">
    <source>
        <dbReference type="EMBL" id="KAJ4841382.1"/>
    </source>
</evidence>
<dbReference type="AlphaFoldDB" id="A0A9Q0JHL9"/>
<feature type="compositionally biased region" description="Polar residues" evidence="1">
    <location>
        <begin position="309"/>
        <end position="318"/>
    </location>
</feature>
<feature type="region of interest" description="Disordered" evidence="1">
    <location>
        <begin position="228"/>
        <end position="407"/>
    </location>
</feature>
<name>A0A9Q0JHL9_9ROSI</name>
<feature type="compositionally biased region" description="Low complexity" evidence="1">
    <location>
        <begin position="166"/>
        <end position="176"/>
    </location>
</feature>
<feature type="compositionally biased region" description="Low complexity" evidence="1">
    <location>
        <begin position="278"/>
        <end position="296"/>
    </location>
</feature>
<feature type="compositionally biased region" description="Low complexity" evidence="1">
    <location>
        <begin position="259"/>
        <end position="270"/>
    </location>
</feature>
<feature type="compositionally biased region" description="Polar residues" evidence="1">
    <location>
        <begin position="731"/>
        <end position="758"/>
    </location>
</feature>
<keyword evidence="3" id="KW-1185">Reference proteome</keyword>
<feature type="region of interest" description="Disordered" evidence="1">
    <location>
        <begin position="730"/>
        <end position="758"/>
    </location>
</feature>
<feature type="region of interest" description="Disordered" evidence="1">
    <location>
        <begin position="27"/>
        <end position="88"/>
    </location>
</feature>
<reference evidence="2" key="1">
    <citation type="submission" date="2022-02" db="EMBL/GenBank/DDBJ databases">
        <authorList>
            <person name="Henning P.M."/>
            <person name="McCubbin A.G."/>
            <person name="Shore J.S."/>
        </authorList>
    </citation>
    <scope>NUCLEOTIDE SEQUENCE</scope>
    <source>
        <strain evidence="2">F60SS</strain>
        <tissue evidence="2">Leaves</tissue>
    </source>
</reference>
<feature type="compositionally biased region" description="Polar residues" evidence="1">
    <location>
        <begin position="47"/>
        <end position="64"/>
    </location>
</feature>
<accession>A0A9Q0JHL9</accession>
<dbReference type="PANTHER" id="PTHR33737">
    <property type="entry name" value="OS05G0121800 PROTEIN"/>
    <property type="match status" value="1"/>
</dbReference>
<protein>
    <submittedName>
        <fullName evidence="2">Uncharacterized protein</fullName>
    </submittedName>
</protein>
<dbReference type="OrthoDB" id="1931260at2759"/>
<organism evidence="2 3">
    <name type="scientific">Turnera subulata</name>
    <dbReference type="NCBI Taxonomy" id="218843"/>
    <lineage>
        <taxon>Eukaryota</taxon>
        <taxon>Viridiplantae</taxon>
        <taxon>Streptophyta</taxon>
        <taxon>Embryophyta</taxon>
        <taxon>Tracheophyta</taxon>
        <taxon>Spermatophyta</taxon>
        <taxon>Magnoliopsida</taxon>
        <taxon>eudicotyledons</taxon>
        <taxon>Gunneridae</taxon>
        <taxon>Pentapetalae</taxon>
        <taxon>rosids</taxon>
        <taxon>fabids</taxon>
        <taxon>Malpighiales</taxon>
        <taxon>Passifloraceae</taxon>
        <taxon>Turnera</taxon>
    </lineage>
</organism>
<proteinExistence type="predicted"/>
<feature type="region of interest" description="Disordered" evidence="1">
    <location>
        <begin position="166"/>
        <end position="215"/>
    </location>
</feature>
<feature type="region of interest" description="Disordered" evidence="1">
    <location>
        <begin position="457"/>
        <end position="586"/>
    </location>
</feature>
<sequence length="758" mass="80796">MNDSEEEVLHFDDKRLSLIDVSFEDDSLYSSPPRDFPSPHFLDNEAENSSVPQVSDAKNVQPPSATLEEGENQPESEEPEPRPKGKYNLRKSLAWDSAFFTSAGVLEPEELSSMMGSEKGGKQKLPGIEEDVHRSIDSISTLASDNLSLETLEADLFGDIRASIQKSSKASSGKAAPEIRESPTQSFDKPDSASRNKIAGVNGESMSLCKPPKATGAILTSGAKRASFGANRLKVERDTSKTSIGRGAKLPTVLPRPTLSSRSSFGSSLGTKGELTASSSVDSSGSLSSDNSRKSSLNPVRRKVDPRTGNRSSGSTAITAVRNDSRNKSQSTALRLSPSLKSLTKLSSSISPASSISEWSSESMSPTSTLNKRSNSTRSSFDTSSCRDTFEDGDTSQASSFQDHSDGKLSIGLGAPVVSLGECAKRVSTGCSSLLHPDSVKPTGLRMPSPKIGFFDGARSSVRTPTGSLKSHPAVPNGLHKSGAGTLSPSRRSNEAKNMKRQPIRTSTVLRNTKFVTQQPALGVKSKSPSPVQEPLNTVPKEASASRDEKCYSGASLKVQHRMSPASGGKHLKAEKVGSPKCNTTKVNPNVGDQTILSVLKDETYICSEDTDSVEGTEINCSRRLPDIAKSTSYSSENACLPQKACQDGLYSENCVKNDNYVSDTDKREKPSFADQVGSLTIQVGSLDIKREIQKETFGDLCPVFDINASGEVDTSMGEKLLNLSKPAQPFNLTAKPTTNEVEKTATSSDPAGIVGSS</sequence>